<gene>
    <name evidence="1" type="ORF">RO3G_00659</name>
</gene>
<reference evidence="1 2" key="1">
    <citation type="journal article" date="2009" name="PLoS Genet.">
        <title>Genomic analysis of the basal lineage fungus Rhizopus oryzae reveals a whole-genome duplication.</title>
        <authorList>
            <person name="Ma L.-J."/>
            <person name="Ibrahim A.S."/>
            <person name="Skory C."/>
            <person name="Grabherr M.G."/>
            <person name="Burger G."/>
            <person name="Butler M."/>
            <person name="Elias M."/>
            <person name="Idnurm A."/>
            <person name="Lang B.F."/>
            <person name="Sone T."/>
            <person name="Abe A."/>
            <person name="Calvo S.E."/>
            <person name="Corrochano L.M."/>
            <person name="Engels R."/>
            <person name="Fu J."/>
            <person name="Hansberg W."/>
            <person name="Kim J.-M."/>
            <person name="Kodira C.D."/>
            <person name="Koehrsen M.J."/>
            <person name="Liu B."/>
            <person name="Miranda-Saavedra D."/>
            <person name="O'Leary S."/>
            <person name="Ortiz-Castellanos L."/>
            <person name="Poulter R."/>
            <person name="Rodriguez-Romero J."/>
            <person name="Ruiz-Herrera J."/>
            <person name="Shen Y.-Q."/>
            <person name="Zeng Q."/>
            <person name="Galagan J."/>
            <person name="Birren B.W."/>
            <person name="Cuomo C.A."/>
            <person name="Wickes B.L."/>
        </authorList>
    </citation>
    <scope>NUCLEOTIDE SEQUENCE [LARGE SCALE GENOMIC DNA]</scope>
    <source>
        <strain evidence="2">RA 99-880 / ATCC MYA-4621 / FGSC 9543 / NRRL 43880</strain>
    </source>
</reference>
<dbReference type="VEuPathDB" id="FungiDB:RO3G_00659"/>
<accession>I1BIC5</accession>
<organism evidence="1 2">
    <name type="scientific">Rhizopus delemar (strain RA 99-880 / ATCC MYA-4621 / FGSC 9543 / NRRL 43880)</name>
    <name type="common">Mucormycosis agent</name>
    <name type="synonym">Rhizopus arrhizus var. delemar</name>
    <dbReference type="NCBI Taxonomy" id="246409"/>
    <lineage>
        <taxon>Eukaryota</taxon>
        <taxon>Fungi</taxon>
        <taxon>Fungi incertae sedis</taxon>
        <taxon>Mucoromycota</taxon>
        <taxon>Mucoromycotina</taxon>
        <taxon>Mucoromycetes</taxon>
        <taxon>Mucorales</taxon>
        <taxon>Mucorineae</taxon>
        <taxon>Rhizopodaceae</taxon>
        <taxon>Rhizopus</taxon>
    </lineage>
</organism>
<dbReference type="InParanoid" id="I1BIC5"/>
<keyword evidence="2" id="KW-1185">Reference proteome</keyword>
<evidence type="ECO:0000313" key="1">
    <source>
        <dbReference type="EMBL" id="EIE75955.1"/>
    </source>
</evidence>
<dbReference type="AlphaFoldDB" id="I1BIC5"/>
<dbReference type="GeneID" id="93607631"/>
<evidence type="ECO:0000313" key="2">
    <source>
        <dbReference type="Proteomes" id="UP000009138"/>
    </source>
</evidence>
<name>I1BIC5_RHIO9</name>
<proteinExistence type="predicted"/>
<dbReference type="RefSeq" id="XP_067511351.1">
    <property type="nucleotide sequence ID" value="XM_067655250.1"/>
</dbReference>
<dbReference type="EMBL" id="CH476732">
    <property type="protein sequence ID" value="EIE75955.1"/>
    <property type="molecule type" value="Genomic_DNA"/>
</dbReference>
<dbReference type="Proteomes" id="UP000009138">
    <property type="component" value="Unassembled WGS sequence"/>
</dbReference>
<protein>
    <submittedName>
        <fullName evidence="1">Uncharacterized protein</fullName>
    </submittedName>
</protein>
<sequence>MFLSRKERANDIATDKPIYMVTENVGNNNYLPSGSYHGQFELYKHIFFVSSVKMISYTARKVDFSNSLNEEEVTVHLSDNNNLQS</sequence>